<evidence type="ECO:0000256" key="3">
    <source>
        <dbReference type="ARBA" id="ARBA00022840"/>
    </source>
</evidence>
<dbReference type="RefSeq" id="WP_382423503.1">
    <property type="nucleotide sequence ID" value="NZ_JBHSCW010000011.1"/>
</dbReference>
<keyword evidence="3" id="KW-0067">ATP-binding</keyword>
<dbReference type="PRINTS" id="PR00982">
    <property type="entry name" value="TRNASYNTHLYS"/>
</dbReference>
<dbReference type="Gene3D" id="3.30.930.10">
    <property type="entry name" value="Bira Bifunctional Protein, Domain 2"/>
    <property type="match status" value="1"/>
</dbReference>
<accession>A0ABV8UQX3</accession>
<sequence length="355" mass="40029">MPAPPANWWHPDIYAQRRPRLVKRAAVLSTLRRFFSERDFLEVETPALQVSPGLEPHLQAFETSLRTPAGQQATLYLHTSPEFACKKLLVAGEPRLFALARVFRNAERSELHHPEFTLLEWYRAHDTYERLMHDCEELLRAVASALGRTTMEHDGRQVDVFQPWDYLSVPEAFHRYAGIDLLATAPDPLAPNAALLASAARQQGIRTAEDDDWQAVFTRILLEKVEPHLGHAAPTILYDYPVSQAALSRPKPSDPRLAERFELYVAGVELANAFGELTDAAEQRRRFEADCAEKERIYGERYPIDEDFLAALDYGMPEAAGIALGVDRLVMLATGAGRIEEVLWAPVHADEGLQR</sequence>
<evidence type="ECO:0000313" key="6">
    <source>
        <dbReference type="Proteomes" id="UP001595799"/>
    </source>
</evidence>
<dbReference type="SUPFAM" id="SSF55681">
    <property type="entry name" value="Class II aaRS and biotin synthetases"/>
    <property type="match status" value="1"/>
</dbReference>
<dbReference type="Proteomes" id="UP001595799">
    <property type="component" value="Unassembled WGS sequence"/>
</dbReference>
<dbReference type="PANTHER" id="PTHR42918:SF6">
    <property type="entry name" value="ELONGATION FACTOR P--(R)-BETA-LYSINE LIGASE"/>
    <property type="match status" value="1"/>
</dbReference>
<evidence type="ECO:0000256" key="1">
    <source>
        <dbReference type="ARBA" id="ARBA00022598"/>
    </source>
</evidence>
<feature type="domain" description="Aminoacyl-transfer RNA synthetases class-II family profile" evidence="4">
    <location>
        <begin position="24"/>
        <end position="346"/>
    </location>
</feature>
<gene>
    <name evidence="5" type="primary">epmA</name>
    <name evidence="5" type="ORF">ACFOW6_16375</name>
</gene>
<dbReference type="InterPro" id="IPR045864">
    <property type="entry name" value="aa-tRNA-synth_II/BPL/LPL"/>
</dbReference>
<proteinExistence type="predicted"/>
<protein>
    <submittedName>
        <fullName evidence="5">EF-P lysine aminoacylase EpmA</fullName>
    </submittedName>
</protein>
<reference evidence="6" key="1">
    <citation type="journal article" date="2019" name="Int. J. Syst. Evol. Microbiol.">
        <title>The Global Catalogue of Microorganisms (GCM) 10K type strain sequencing project: providing services to taxonomists for standard genome sequencing and annotation.</title>
        <authorList>
            <consortium name="The Broad Institute Genomics Platform"/>
            <consortium name="The Broad Institute Genome Sequencing Center for Infectious Disease"/>
            <person name="Wu L."/>
            <person name="Ma J."/>
        </authorList>
    </citation>
    <scope>NUCLEOTIDE SEQUENCE [LARGE SCALE GENOMIC DNA]</scope>
    <source>
        <strain evidence="6">CECT 8472</strain>
    </source>
</reference>
<evidence type="ECO:0000259" key="4">
    <source>
        <dbReference type="PROSITE" id="PS50862"/>
    </source>
</evidence>
<dbReference type="Pfam" id="PF00152">
    <property type="entry name" value="tRNA-synt_2"/>
    <property type="match status" value="1"/>
</dbReference>
<dbReference type="NCBIfam" id="NF006828">
    <property type="entry name" value="PRK09350.1"/>
    <property type="match status" value="1"/>
</dbReference>
<dbReference type="PANTHER" id="PTHR42918">
    <property type="entry name" value="LYSYL-TRNA SYNTHETASE"/>
    <property type="match status" value="1"/>
</dbReference>
<keyword evidence="1" id="KW-0436">Ligase</keyword>
<evidence type="ECO:0000313" key="5">
    <source>
        <dbReference type="EMBL" id="MFC4353127.1"/>
    </source>
</evidence>
<organism evidence="5 6">
    <name type="scientific">Fodinicurvata halophila</name>
    <dbReference type="NCBI Taxonomy" id="1419723"/>
    <lineage>
        <taxon>Bacteria</taxon>
        <taxon>Pseudomonadati</taxon>
        <taxon>Pseudomonadota</taxon>
        <taxon>Alphaproteobacteria</taxon>
        <taxon>Rhodospirillales</taxon>
        <taxon>Rhodovibrionaceae</taxon>
        <taxon>Fodinicurvata</taxon>
    </lineage>
</organism>
<dbReference type="InterPro" id="IPR004525">
    <property type="entry name" value="EpmA"/>
</dbReference>
<name>A0ABV8UQX3_9PROT</name>
<dbReference type="InterPro" id="IPR006195">
    <property type="entry name" value="aa-tRNA-synth_II"/>
</dbReference>
<keyword evidence="6" id="KW-1185">Reference proteome</keyword>
<dbReference type="EMBL" id="JBHSCW010000011">
    <property type="protein sequence ID" value="MFC4353127.1"/>
    <property type="molecule type" value="Genomic_DNA"/>
</dbReference>
<comment type="caution">
    <text evidence="5">The sequence shown here is derived from an EMBL/GenBank/DDBJ whole genome shotgun (WGS) entry which is preliminary data.</text>
</comment>
<keyword evidence="2" id="KW-0547">Nucleotide-binding</keyword>
<dbReference type="InterPro" id="IPR018149">
    <property type="entry name" value="Lys-tRNA-synth_II_C"/>
</dbReference>
<dbReference type="InterPro" id="IPR004364">
    <property type="entry name" value="Aa-tRNA-synt_II"/>
</dbReference>
<dbReference type="PROSITE" id="PS50862">
    <property type="entry name" value="AA_TRNA_LIGASE_II"/>
    <property type="match status" value="1"/>
</dbReference>
<dbReference type="NCBIfam" id="TIGR00462">
    <property type="entry name" value="genX"/>
    <property type="match status" value="1"/>
</dbReference>
<evidence type="ECO:0000256" key="2">
    <source>
        <dbReference type="ARBA" id="ARBA00022741"/>
    </source>
</evidence>